<organism evidence="1 2">
    <name type="scientific">Streptomyces niveus</name>
    <name type="common">Streptomyces spheroides</name>
    <dbReference type="NCBI Taxonomy" id="193462"/>
    <lineage>
        <taxon>Bacteria</taxon>
        <taxon>Bacillati</taxon>
        <taxon>Actinomycetota</taxon>
        <taxon>Actinomycetes</taxon>
        <taxon>Kitasatosporales</taxon>
        <taxon>Streptomycetaceae</taxon>
        <taxon>Streptomyces</taxon>
    </lineage>
</organism>
<accession>A0ABZ2ACL1</accession>
<gene>
    <name evidence="1" type="ORF">OG442_27865</name>
</gene>
<dbReference type="Proteomes" id="UP001432209">
    <property type="component" value="Chromosome"/>
</dbReference>
<keyword evidence="2" id="KW-1185">Reference proteome</keyword>
<dbReference type="RefSeq" id="WP_329078715.1">
    <property type="nucleotide sequence ID" value="NZ_CP109393.1"/>
</dbReference>
<evidence type="ECO:0000313" key="2">
    <source>
        <dbReference type="Proteomes" id="UP001432209"/>
    </source>
</evidence>
<sequence length="160" mass="18077">MSTAVQTLTRDPRSILNGLAKRVPHLITSEEPTLWDREIALLVRDNPIMTRQTAERLLGQAIAYTITAMQRRGVDMGVGYTVDVAVHQLILDTPLYWAFCAEYNDGVYKHHAPLVRRRCDGLVLRTAELLRENGFDVDDELWAKDEASCSPCDDKVPDSH</sequence>
<protein>
    <submittedName>
        <fullName evidence="1">Uncharacterized protein</fullName>
    </submittedName>
</protein>
<reference evidence="1" key="1">
    <citation type="submission" date="2022-10" db="EMBL/GenBank/DDBJ databases">
        <title>The complete genomes of actinobacterial strains from the NBC collection.</title>
        <authorList>
            <person name="Joergensen T.S."/>
            <person name="Alvarez Arevalo M."/>
            <person name="Sterndorff E.B."/>
            <person name="Faurdal D."/>
            <person name="Vuksanovic O."/>
            <person name="Mourched A.-S."/>
            <person name="Charusanti P."/>
            <person name="Shaw S."/>
            <person name="Blin K."/>
            <person name="Weber T."/>
        </authorList>
    </citation>
    <scope>NUCLEOTIDE SEQUENCE</scope>
    <source>
        <strain evidence="1">NBC_01432</strain>
    </source>
</reference>
<proteinExistence type="predicted"/>
<name>A0ABZ2ACL1_STRNV</name>
<dbReference type="EMBL" id="CP109495">
    <property type="protein sequence ID" value="WUX55040.1"/>
    <property type="molecule type" value="Genomic_DNA"/>
</dbReference>
<evidence type="ECO:0000313" key="1">
    <source>
        <dbReference type="EMBL" id="WUX55040.1"/>
    </source>
</evidence>